<protein>
    <submittedName>
        <fullName evidence="1">Uncharacterized protein</fullName>
    </submittedName>
</protein>
<proteinExistence type="predicted"/>
<gene>
    <name evidence="1" type="ORF">SAMN05421852_10568</name>
</gene>
<evidence type="ECO:0000313" key="1">
    <source>
        <dbReference type="EMBL" id="SFJ15801.1"/>
    </source>
</evidence>
<dbReference type="RefSeq" id="WP_093229116.1">
    <property type="nucleotide sequence ID" value="NZ_FORR01000005.1"/>
</dbReference>
<reference evidence="1 2" key="1">
    <citation type="submission" date="2016-10" db="EMBL/GenBank/DDBJ databases">
        <authorList>
            <person name="de Groot N.N."/>
        </authorList>
    </citation>
    <scope>NUCLEOTIDE SEQUENCE [LARGE SCALE GENOMIC DNA]</scope>
    <source>
        <strain evidence="1 2">DSM 44778</strain>
    </source>
</reference>
<dbReference type="Proteomes" id="UP000199545">
    <property type="component" value="Unassembled WGS sequence"/>
</dbReference>
<accession>A0A1I3P2Y0</accession>
<dbReference type="OrthoDB" id="156685at2"/>
<name>A0A1I3P2Y0_9BACL</name>
<dbReference type="Pfam" id="PF21820">
    <property type="entry name" value="DUF6886"/>
    <property type="match status" value="1"/>
</dbReference>
<dbReference type="InterPro" id="IPR049253">
    <property type="entry name" value="DUF6886"/>
</dbReference>
<keyword evidence="2" id="KW-1185">Reference proteome</keyword>
<dbReference type="AlphaFoldDB" id="A0A1I3P2Y0"/>
<sequence length="170" mass="19679">MNLYHFSEDPTISTFRPRVPRSNPSHPPLVWAIDEEHAPHYFFPRDCPRIAYWATASTSSNDKERFFSHTSAAKIIAVESNWLSRIRETKLYVYQLPGETFECIDETAGYYVSHQEVRPLTVEPVGDLLQRLVEAKIELRLTPSLWKLYYALASSTVSFSMIRMSHAQPE</sequence>
<evidence type="ECO:0000313" key="2">
    <source>
        <dbReference type="Proteomes" id="UP000199545"/>
    </source>
</evidence>
<dbReference type="STRING" id="46223.SAMN05421852_10568"/>
<organism evidence="1 2">
    <name type="scientific">Thermoflavimicrobium dichotomicum</name>
    <dbReference type="NCBI Taxonomy" id="46223"/>
    <lineage>
        <taxon>Bacteria</taxon>
        <taxon>Bacillati</taxon>
        <taxon>Bacillota</taxon>
        <taxon>Bacilli</taxon>
        <taxon>Bacillales</taxon>
        <taxon>Thermoactinomycetaceae</taxon>
        <taxon>Thermoflavimicrobium</taxon>
    </lineage>
</organism>
<dbReference type="EMBL" id="FORR01000005">
    <property type="protein sequence ID" value="SFJ15801.1"/>
    <property type="molecule type" value="Genomic_DNA"/>
</dbReference>